<comment type="caution">
    <text evidence="3">The sequence shown here is derived from an EMBL/GenBank/DDBJ whole genome shotgun (WGS) entry which is preliminary data.</text>
</comment>
<sequence>MTQDQIGLIASVVATVAALVALRFDMFGHAHGREEAFRRVGGWTIAVLGAALTGVGAYVWLSAAGVPPARQPDAIPVVAGVLGLALAVTGVVRVARTPAEPDVEALRHIVRTLGARLDRMEPPRRWIVDPLVTVERRTVVDERPISRLPRRNAKVTFVVGEAGAGKSLALRELARERNRREMRRKRPREVALCVDLGALADEKSKPTAELIRGHVHRMVSDGDSVIVSDLRRLMEGRRRLTWILLFDGIDDMAAGREADGAETPAGCLDAIRQFVDSRSAFRAVVALRNAPVSRPDEDVLPLVPLTSTRQREMAVRRGLTPEDVGRLRSHLAGHPELARAAASPMVMGLLLDQVERSGTADLPRSPYELMEAITAERLEPVAGSLPTAGILQAAERLAARAIDAEHDAGDVARETEALIAAGIVRGVQPGAVVFAGRLFRDHYAARRLMSPAHGLDAGRLVTTPAWREPVTICLRLGADDIRESLLTAACDVLDAHMAGAGWAVADVTPYLTPGGKSSSVPTPTVAMSWPAPVANVLDVLGRASSGGWSAADASRLTSLMDRIVVSAFVRGNGRARRHAAALLPLSSPEVVAWAVKRIERDDGSDGLMREAAERLASFPGTFLRLPGNVRLMLLMSALASPSTAGRLLRRPGSPDAGRPQDLAVLVRATMRLMQVLAVMGIGRSVADLVSVANGDTSLPAPWFSCSVIAGCVLFLTGSGGAHLRPLPWPLYPTMLFPILHAAFLAMRAVHLTGQAAVDFLRGWLSDAVMELLGAAVTSWPVALVLFMGWTGRLPDQPRDWLFPHLSPARAMFAHYFAGREPAEILRNLTRGVDRITVFRLVSAALLAGAGLVLVVRGIDLPNVAAAEQGNARGVVCVGLVLLGLLVDRLLTRWKGRLRRQHTARRVESGHLTAEEFLGLFQQAGDADHPGKGNREGSWKTPETDFLLHSLRDSPPRSLRHAMPAIRDLEAVLRHVGWLVPKDSRDPIPAGVWDYDPPAFGHPGFLQWVIEYDERFPGQLVRLAAARHDRIRSLVEQADA</sequence>
<feature type="domain" description="NACHT" evidence="2">
    <location>
        <begin position="155"/>
        <end position="273"/>
    </location>
</feature>
<feature type="transmembrane region" description="Helical" evidence="1">
    <location>
        <begin position="73"/>
        <end position="92"/>
    </location>
</feature>
<proteinExistence type="predicted"/>
<dbReference type="AlphaFoldDB" id="A0A7Y6M889"/>
<organism evidence="3 4">
    <name type="scientific">Nonomuraea montanisoli</name>
    <dbReference type="NCBI Taxonomy" id="2741721"/>
    <lineage>
        <taxon>Bacteria</taxon>
        <taxon>Bacillati</taxon>
        <taxon>Actinomycetota</taxon>
        <taxon>Actinomycetes</taxon>
        <taxon>Streptosporangiales</taxon>
        <taxon>Streptosporangiaceae</taxon>
        <taxon>Nonomuraea</taxon>
    </lineage>
</organism>
<evidence type="ECO:0000313" key="3">
    <source>
        <dbReference type="EMBL" id="NUW38297.1"/>
    </source>
</evidence>
<feature type="transmembrane region" description="Helical" evidence="1">
    <location>
        <begin position="6"/>
        <end position="28"/>
    </location>
</feature>
<gene>
    <name evidence="3" type="ORF">HTZ77_43915</name>
</gene>
<keyword evidence="1" id="KW-0812">Transmembrane</keyword>
<dbReference type="Proteomes" id="UP000586042">
    <property type="component" value="Unassembled WGS sequence"/>
</dbReference>
<feature type="transmembrane region" description="Helical" evidence="1">
    <location>
        <begin position="837"/>
        <end position="858"/>
    </location>
</feature>
<keyword evidence="1" id="KW-1133">Transmembrane helix</keyword>
<keyword evidence="4" id="KW-1185">Reference proteome</keyword>
<dbReference type="InterPro" id="IPR007111">
    <property type="entry name" value="NACHT_NTPase"/>
</dbReference>
<accession>A0A7Y6M889</accession>
<reference evidence="3 4" key="1">
    <citation type="submission" date="2020-06" db="EMBL/GenBank/DDBJ databases">
        <title>Nonomuraea sp. SMC257, a novel actinomycete isolated from soil.</title>
        <authorList>
            <person name="Chanama M."/>
        </authorList>
    </citation>
    <scope>NUCLEOTIDE SEQUENCE [LARGE SCALE GENOMIC DNA]</scope>
    <source>
        <strain evidence="3 4">SMC257</strain>
    </source>
</reference>
<dbReference type="Pfam" id="PF05729">
    <property type="entry name" value="NACHT"/>
    <property type="match status" value="1"/>
</dbReference>
<feature type="transmembrane region" description="Helical" evidence="1">
    <location>
        <begin position="40"/>
        <end position="61"/>
    </location>
</feature>
<name>A0A7Y6M889_9ACTN</name>
<dbReference type="EMBL" id="JABWGN010000030">
    <property type="protein sequence ID" value="NUW38297.1"/>
    <property type="molecule type" value="Genomic_DNA"/>
</dbReference>
<dbReference type="InterPro" id="IPR027417">
    <property type="entry name" value="P-loop_NTPase"/>
</dbReference>
<feature type="transmembrane region" description="Helical" evidence="1">
    <location>
        <begin position="728"/>
        <end position="746"/>
    </location>
</feature>
<feature type="transmembrane region" description="Helical" evidence="1">
    <location>
        <begin position="767"/>
        <end position="788"/>
    </location>
</feature>
<evidence type="ECO:0000256" key="1">
    <source>
        <dbReference type="SAM" id="Phobius"/>
    </source>
</evidence>
<evidence type="ECO:0000313" key="4">
    <source>
        <dbReference type="Proteomes" id="UP000586042"/>
    </source>
</evidence>
<feature type="transmembrane region" description="Helical" evidence="1">
    <location>
        <begin position="870"/>
        <end position="890"/>
    </location>
</feature>
<keyword evidence="1" id="KW-0472">Membrane</keyword>
<evidence type="ECO:0000259" key="2">
    <source>
        <dbReference type="Pfam" id="PF05729"/>
    </source>
</evidence>
<feature type="transmembrane region" description="Helical" evidence="1">
    <location>
        <begin position="698"/>
        <end position="716"/>
    </location>
</feature>
<dbReference type="SUPFAM" id="SSF52540">
    <property type="entry name" value="P-loop containing nucleoside triphosphate hydrolases"/>
    <property type="match status" value="1"/>
</dbReference>
<protein>
    <recommendedName>
        <fullName evidence="2">NACHT domain-containing protein</fullName>
    </recommendedName>
</protein>
<dbReference type="RefSeq" id="WP_175595738.1">
    <property type="nucleotide sequence ID" value="NZ_JABWGN010000030.1"/>
</dbReference>